<dbReference type="SUPFAM" id="SSF53335">
    <property type="entry name" value="S-adenosyl-L-methionine-dependent methyltransferases"/>
    <property type="match status" value="1"/>
</dbReference>
<protein>
    <recommendedName>
        <fullName evidence="5">PABS domain-containing protein</fullName>
    </recommendedName>
</protein>
<proteinExistence type="inferred from homology"/>
<dbReference type="GO" id="GO:0016740">
    <property type="term" value="F:transferase activity"/>
    <property type="evidence" value="ECO:0007669"/>
    <property type="project" value="UniProtKB-UniRule"/>
</dbReference>
<dbReference type="AlphaFoldDB" id="F8CH42"/>
<dbReference type="Proteomes" id="UP000000488">
    <property type="component" value="Chromosome"/>
</dbReference>
<dbReference type="Gene3D" id="3.40.50.150">
    <property type="entry name" value="Vaccinia Virus protein VP39"/>
    <property type="match status" value="1"/>
</dbReference>
<evidence type="ECO:0000313" key="6">
    <source>
        <dbReference type="EMBL" id="AEI64959.1"/>
    </source>
</evidence>
<keyword evidence="3 4" id="KW-0620">Polyamine biosynthesis</keyword>
<dbReference type="InterPro" id="IPR030374">
    <property type="entry name" value="PABS"/>
</dbReference>
<keyword evidence="2 4" id="KW-0808">Transferase</keyword>
<gene>
    <name evidence="6" type="ordered locus">LILAB_15280</name>
</gene>
<dbReference type="GO" id="GO:0006596">
    <property type="term" value="P:polyamine biosynthetic process"/>
    <property type="evidence" value="ECO:0007669"/>
    <property type="project" value="UniProtKB-UniRule"/>
</dbReference>
<dbReference type="HOGENOM" id="CLU_060070_2_0_7"/>
<reference evidence="6 7" key="1">
    <citation type="journal article" date="2011" name="J. Bacteriol.">
        <title>Genome sequence of the halotolerant marine bacterium Myxococcus fulvus HW-1.</title>
        <authorList>
            <person name="Li Z.F."/>
            <person name="Li X."/>
            <person name="Liu H."/>
            <person name="Liu X."/>
            <person name="Han K."/>
            <person name="Wu Z.H."/>
            <person name="Hu W."/>
            <person name="Li F.F."/>
            <person name="Li Y.Z."/>
        </authorList>
    </citation>
    <scope>NUCLEOTIDE SEQUENCE [LARGE SCALE GENOMIC DNA]</scope>
    <source>
        <strain evidence="7">ATCC BAA-855 / HW-1</strain>
    </source>
</reference>
<feature type="active site" description="Proton acceptor" evidence="4">
    <location>
        <position position="190"/>
    </location>
</feature>
<feature type="domain" description="PABS" evidence="5">
    <location>
        <begin position="28"/>
        <end position="223"/>
    </location>
</feature>
<evidence type="ECO:0000256" key="4">
    <source>
        <dbReference type="PROSITE-ProRule" id="PRU00354"/>
    </source>
</evidence>
<dbReference type="PANTHER" id="PTHR43317:SF11">
    <property type="entry name" value="POLYAMINE AMINOPROPYLTRANSFERASE 2"/>
    <property type="match status" value="1"/>
</dbReference>
<evidence type="ECO:0000256" key="2">
    <source>
        <dbReference type="ARBA" id="ARBA00022679"/>
    </source>
</evidence>
<dbReference type="eggNOG" id="COG0421">
    <property type="taxonomic scope" value="Bacteria"/>
</dbReference>
<dbReference type="InterPro" id="IPR029063">
    <property type="entry name" value="SAM-dependent_MTases_sf"/>
</dbReference>
<accession>F8CH42</accession>
<dbReference type="PROSITE" id="PS51006">
    <property type="entry name" value="PABS_2"/>
    <property type="match status" value="1"/>
</dbReference>
<dbReference type="PANTHER" id="PTHR43317">
    <property type="entry name" value="THERMOSPERMINE SYNTHASE ACAULIS5"/>
    <property type="match status" value="1"/>
</dbReference>
<evidence type="ECO:0000259" key="5">
    <source>
        <dbReference type="PROSITE" id="PS51006"/>
    </source>
</evidence>
<comment type="similarity">
    <text evidence="1">Belongs to the spermidine/spermine synthase family.</text>
</comment>
<evidence type="ECO:0000256" key="3">
    <source>
        <dbReference type="ARBA" id="ARBA00023115"/>
    </source>
</evidence>
<name>F8CH42_MYXFH</name>
<dbReference type="EMBL" id="CP002830">
    <property type="protein sequence ID" value="AEI64959.1"/>
    <property type="molecule type" value="Genomic_DNA"/>
</dbReference>
<dbReference type="NCBIfam" id="NF037959">
    <property type="entry name" value="MFS_SpdSyn"/>
    <property type="match status" value="1"/>
</dbReference>
<organism evidence="6 7">
    <name type="scientific">Myxococcus fulvus (strain ATCC BAA-855 / HW-1)</name>
    <dbReference type="NCBI Taxonomy" id="483219"/>
    <lineage>
        <taxon>Bacteria</taxon>
        <taxon>Pseudomonadati</taxon>
        <taxon>Myxococcota</taxon>
        <taxon>Myxococcia</taxon>
        <taxon>Myxococcales</taxon>
        <taxon>Cystobacterineae</taxon>
        <taxon>Myxococcaceae</taxon>
        <taxon>Myxococcus</taxon>
    </lineage>
</organism>
<dbReference type="STRING" id="483219.LILAB_15280"/>
<evidence type="ECO:0000256" key="1">
    <source>
        <dbReference type="ARBA" id="ARBA00007867"/>
    </source>
</evidence>
<dbReference type="CDD" id="cd02440">
    <property type="entry name" value="AdoMet_MTases"/>
    <property type="match status" value="1"/>
</dbReference>
<dbReference type="KEGG" id="mfu:LILAB_15280"/>
<dbReference type="Pfam" id="PF01564">
    <property type="entry name" value="Spermine_synth"/>
    <property type="match status" value="1"/>
</dbReference>
<evidence type="ECO:0000313" key="7">
    <source>
        <dbReference type="Proteomes" id="UP000000488"/>
    </source>
</evidence>
<sequence length="310" mass="34609">MRQAGQGWGPAPWRTALAPQVPWKPKRPSRARRRHRTVAALGRVSRAFEYPRTILHVARSASGPIIVSEDDEGRRYLQFGWIGAFQSATWPGFPLRLELDYTRAVAATLAFVPNPSRLLVVGLGGGAIPTFLHAVFPDAHIDAVEIQPQVLDLARRYFGFREDAALHAHLTDGRRFIEAPGAPYDVIILDAYGTRSIPPALATREFLQATQARLTPDGVVVGNVLRKTGRPGSLMDPLWRASFPQLYAFDVRASDNRILVGLPHTRRPQRKELLARAGRLAREWGVSFNLRARVPRRVSRSPRAPRDSHP</sequence>